<dbReference type="Proteomes" id="UP001196413">
    <property type="component" value="Unassembled WGS sequence"/>
</dbReference>
<proteinExistence type="predicted"/>
<evidence type="ECO:0000313" key="2">
    <source>
        <dbReference type="Proteomes" id="UP001196413"/>
    </source>
</evidence>
<comment type="caution">
    <text evidence="1">The sequence shown here is derived from an EMBL/GenBank/DDBJ whole genome shotgun (WGS) entry which is preliminary data.</text>
</comment>
<gene>
    <name evidence="1" type="ORF">KIN20_006591</name>
</gene>
<protein>
    <submittedName>
        <fullName evidence="1">Uncharacterized protein</fullName>
    </submittedName>
</protein>
<organism evidence="1 2">
    <name type="scientific">Parelaphostrongylus tenuis</name>
    <name type="common">Meningeal worm</name>
    <dbReference type="NCBI Taxonomy" id="148309"/>
    <lineage>
        <taxon>Eukaryota</taxon>
        <taxon>Metazoa</taxon>
        <taxon>Ecdysozoa</taxon>
        <taxon>Nematoda</taxon>
        <taxon>Chromadorea</taxon>
        <taxon>Rhabditida</taxon>
        <taxon>Rhabditina</taxon>
        <taxon>Rhabditomorpha</taxon>
        <taxon>Strongyloidea</taxon>
        <taxon>Metastrongylidae</taxon>
        <taxon>Parelaphostrongylus</taxon>
    </lineage>
</organism>
<sequence>MDLFEESFLILWCKVIFVQNRNQHEQRKLATAVMCPNVETAVERVEMLFRSWITERTRRLLRTGGSLCFGFD</sequence>
<dbReference type="AlphaFoldDB" id="A0AAD5QIG3"/>
<accession>A0AAD5QIG3</accession>
<dbReference type="EMBL" id="JAHQIW010000938">
    <property type="protein sequence ID" value="KAJ1350724.1"/>
    <property type="molecule type" value="Genomic_DNA"/>
</dbReference>
<reference evidence="1" key="1">
    <citation type="submission" date="2021-06" db="EMBL/GenBank/DDBJ databases">
        <title>Parelaphostrongylus tenuis whole genome reference sequence.</title>
        <authorList>
            <person name="Garwood T.J."/>
            <person name="Larsen P.A."/>
            <person name="Fountain-Jones N.M."/>
            <person name="Garbe J.R."/>
            <person name="Macchietto M.G."/>
            <person name="Kania S.A."/>
            <person name="Gerhold R.W."/>
            <person name="Richards J.E."/>
            <person name="Wolf T.M."/>
        </authorList>
    </citation>
    <scope>NUCLEOTIDE SEQUENCE</scope>
    <source>
        <strain evidence="1">MNPRO001-30</strain>
        <tissue evidence="1">Meninges</tissue>
    </source>
</reference>
<name>A0AAD5QIG3_PARTN</name>
<keyword evidence="2" id="KW-1185">Reference proteome</keyword>
<evidence type="ECO:0000313" key="1">
    <source>
        <dbReference type="EMBL" id="KAJ1350724.1"/>
    </source>
</evidence>